<dbReference type="AlphaFoldDB" id="A0A2T1BYY0"/>
<evidence type="ECO:0000313" key="2">
    <source>
        <dbReference type="Proteomes" id="UP000238762"/>
    </source>
</evidence>
<name>A0A2T1BYY0_9CYAN</name>
<evidence type="ECO:0000313" key="1">
    <source>
        <dbReference type="EMBL" id="PSB01219.1"/>
    </source>
</evidence>
<sequence>MGGQGGWGEQGGERGDLITRFGLKEHFLENIHLKAAPLPPPPLLFLNDLPKLLKELYNK</sequence>
<dbReference type="EMBL" id="PVWJ01000122">
    <property type="protein sequence ID" value="PSB01219.1"/>
    <property type="molecule type" value="Genomic_DNA"/>
</dbReference>
<protein>
    <submittedName>
        <fullName evidence="1">Uncharacterized protein</fullName>
    </submittedName>
</protein>
<accession>A0A2T1BYY0</accession>
<dbReference type="Proteomes" id="UP000238762">
    <property type="component" value="Unassembled WGS sequence"/>
</dbReference>
<gene>
    <name evidence="1" type="ORF">C7B64_19395</name>
</gene>
<reference evidence="1 2" key="2">
    <citation type="submission" date="2018-03" db="EMBL/GenBank/DDBJ databases">
        <title>The ancient ancestry and fast evolution of plastids.</title>
        <authorList>
            <person name="Moore K.R."/>
            <person name="Magnabosco C."/>
            <person name="Momper L."/>
            <person name="Gold D.A."/>
            <person name="Bosak T."/>
            <person name="Fournier G.P."/>
        </authorList>
    </citation>
    <scope>NUCLEOTIDE SEQUENCE [LARGE SCALE GENOMIC DNA]</scope>
    <source>
        <strain evidence="1 2">CCAP 1448/3</strain>
    </source>
</reference>
<comment type="caution">
    <text evidence="1">The sequence shown here is derived from an EMBL/GenBank/DDBJ whole genome shotgun (WGS) entry which is preliminary data.</text>
</comment>
<organism evidence="1 2">
    <name type="scientific">Merismopedia glauca CCAP 1448/3</name>
    <dbReference type="NCBI Taxonomy" id="1296344"/>
    <lineage>
        <taxon>Bacteria</taxon>
        <taxon>Bacillati</taxon>
        <taxon>Cyanobacteriota</taxon>
        <taxon>Cyanophyceae</taxon>
        <taxon>Synechococcales</taxon>
        <taxon>Merismopediaceae</taxon>
        <taxon>Merismopedia</taxon>
    </lineage>
</organism>
<reference evidence="1 2" key="1">
    <citation type="submission" date="2018-02" db="EMBL/GenBank/DDBJ databases">
        <authorList>
            <person name="Cohen D.B."/>
            <person name="Kent A.D."/>
        </authorList>
    </citation>
    <scope>NUCLEOTIDE SEQUENCE [LARGE SCALE GENOMIC DNA]</scope>
    <source>
        <strain evidence="1 2">CCAP 1448/3</strain>
    </source>
</reference>
<proteinExistence type="predicted"/>
<keyword evidence="2" id="KW-1185">Reference proteome</keyword>